<evidence type="ECO:0000313" key="2">
    <source>
        <dbReference type="Proteomes" id="UP000054166"/>
    </source>
</evidence>
<evidence type="ECO:0000313" key="1">
    <source>
        <dbReference type="EMBL" id="KIM75787.1"/>
    </source>
</evidence>
<dbReference type="AlphaFoldDB" id="A0A0C3BEN9"/>
<reference evidence="2" key="2">
    <citation type="submission" date="2015-01" db="EMBL/GenBank/DDBJ databases">
        <title>Evolutionary Origins and Diversification of the Mycorrhizal Mutualists.</title>
        <authorList>
            <consortium name="DOE Joint Genome Institute"/>
            <consortium name="Mycorrhizal Genomics Consortium"/>
            <person name="Kohler A."/>
            <person name="Kuo A."/>
            <person name="Nagy L.G."/>
            <person name="Floudas D."/>
            <person name="Copeland A."/>
            <person name="Barry K.W."/>
            <person name="Cichocki N."/>
            <person name="Veneault-Fourrey C."/>
            <person name="LaButti K."/>
            <person name="Lindquist E.A."/>
            <person name="Lipzen A."/>
            <person name="Lundell T."/>
            <person name="Morin E."/>
            <person name="Murat C."/>
            <person name="Riley R."/>
            <person name="Ohm R."/>
            <person name="Sun H."/>
            <person name="Tunlid A."/>
            <person name="Henrissat B."/>
            <person name="Grigoriev I.V."/>
            <person name="Hibbett D.S."/>
            <person name="Martin F."/>
        </authorList>
    </citation>
    <scope>NUCLEOTIDE SEQUENCE [LARGE SCALE GENOMIC DNA]</scope>
    <source>
        <strain evidence="2">F 1598</strain>
    </source>
</reference>
<protein>
    <submittedName>
        <fullName evidence="1">Uncharacterized protein</fullName>
    </submittedName>
</protein>
<dbReference type="Proteomes" id="UP000054166">
    <property type="component" value="Unassembled WGS sequence"/>
</dbReference>
<name>A0A0C3BEN9_PILCF</name>
<reference evidence="1 2" key="1">
    <citation type="submission" date="2014-04" db="EMBL/GenBank/DDBJ databases">
        <authorList>
            <consortium name="DOE Joint Genome Institute"/>
            <person name="Kuo A."/>
            <person name="Tarkka M."/>
            <person name="Buscot F."/>
            <person name="Kohler A."/>
            <person name="Nagy L.G."/>
            <person name="Floudas D."/>
            <person name="Copeland A."/>
            <person name="Barry K.W."/>
            <person name="Cichocki N."/>
            <person name="Veneault-Fourrey C."/>
            <person name="LaButti K."/>
            <person name="Lindquist E.A."/>
            <person name="Lipzen A."/>
            <person name="Lundell T."/>
            <person name="Morin E."/>
            <person name="Murat C."/>
            <person name="Sun H."/>
            <person name="Tunlid A."/>
            <person name="Henrissat B."/>
            <person name="Grigoriev I.V."/>
            <person name="Hibbett D.S."/>
            <person name="Martin F."/>
            <person name="Nordberg H.P."/>
            <person name="Cantor M.N."/>
            <person name="Hua S.X."/>
        </authorList>
    </citation>
    <scope>NUCLEOTIDE SEQUENCE [LARGE SCALE GENOMIC DNA]</scope>
    <source>
        <strain evidence="1 2">F 1598</strain>
    </source>
</reference>
<keyword evidence="2" id="KW-1185">Reference proteome</keyword>
<dbReference type="HOGENOM" id="CLU_2237627_0_0_1"/>
<dbReference type="InParanoid" id="A0A0C3BEN9"/>
<proteinExistence type="predicted"/>
<sequence length="105" mass="11569">MTPIVRPTGKYSIATSIDFLRRIFYETIVVSAASATSSLGAGETDDQRSFDPDLNLGAGEFSLAGGQVWKERTRTRCPKVMDTPAIRSLVAGNRLEKDPFLFERV</sequence>
<dbReference type="EMBL" id="KN833042">
    <property type="protein sequence ID" value="KIM75787.1"/>
    <property type="molecule type" value="Genomic_DNA"/>
</dbReference>
<organism evidence="1 2">
    <name type="scientific">Piloderma croceum (strain F 1598)</name>
    <dbReference type="NCBI Taxonomy" id="765440"/>
    <lineage>
        <taxon>Eukaryota</taxon>
        <taxon>Fungi</taxon>
        <taxon>Dikarya</taxon>
        <taxon>Basidiomycota</taxon>
        <taxon>Agaricomycotina</taxon>
        <taxon>Agaricomycetes</taxon>
        <taxon>Agaricomycetidae</taxon>
        <taxon>Atheliales</taxon>
        <taxon>Atheliaceae</taxon>
        <taxon>Piloderma</taxon>
    </lineage>
</organism>
<gene>
    <name evidence="1" type="ORF">PILCRDRAFT_826946</name>
</gene>
<accession>A0A0C3BEN9</accession>